<feature type="domain" description="HPt" evidence="3">
    <location>
        <begin position="20"/>
        <end position="115"/>
    </location>
</feature>
<protein>
    <submittedName>
        <fullName evidence="4">Hpt domain-containing protein</fullName>
    </submittedName>
</protein>
<reference evidence="4 5" key="1">
    <citation type="submission" date="2020-04" db="EMBL/GenBank/DDBJ databases">
        <title>Salinimonas sp. HHU 13199.</title>
        <authorList>
            <person name="Cui X."/>
            <person name="Zhang D."/>
        </authorList>
    </citation>
    <scope>NUCLEOTIDE SEQUENCE [LARGE SCALE GENOMIC DNA]</scope>
    <source>
        <strain evidence="4 5">HHU 13199</strain>
    </source>
</reference>
<dbReference type="Gene3D" id="1.20.120.160">
    <property type="entry name" value="HPT domain"/>
    <property type="match status" value="1"/>
</dbReference>
<evidence type="ECO:0000313" key="4">
    <source>
        <dbReference type="EMBL" id="MBD3587002.1"/>
    </source>
</evidence>
<accession>A0ABR8LMP8</accession>
<dbReference type="InterPro" id="IPR008207">
    <property type="entry name" value="Sig_transdc_His_kin_Hpt_dom"/>
</dbReference>
<dbReference type="Pfam" id="PF01627">
    <property type="entry name" value="Hpt"/>
    <property type="match status" value="1"/>
</dbReference>
<dbReference type="InterPro" id="IPR036641">
    <property type="entry name" value="HPT_dom_sf"/>
</dbReference>
<feature type="modified residue" description="Phosphohistidine" evidence="2">
    <location>
        <position position="59"/>
    </location>
</feature>
<dbReference type="EMBL" id="JABBXD010000009">
    <property type="protein sequence ID" value="MBD3587002.1"/>
    <property type="molecule type" value="Genomic_DNA"/>
</dbReference>
<dbReference type="PROSITE" id="PS50894">
    <property type="entry name" value="HPT"/>
    <property type="match status" value="1"/>
</dbReference>
<dbReference type="RefSeq" id="WP_191026190.1">
    <property type="nucleotide sequence ID" value="NZ_JABBXD010000009.1"/>
</dbReference>
<keyword evidence="1" id="KW-0902">Two-component regulatory system</keyword>
<evidence type="ECO:0000259" key="3">
    <source>
        <dbReference type="PROSITE" id="PS50894"/>
    </source>
</evidence>
<dbReference type="SUPFAM" id="SSF47226">
    <property type="entry name" value="Histidine-containing phosphotransfer domain, HPT domain"/>
    <property type="match status" value="1"/>
</dbReference>
<comment type="caution">
    <text evidence="4">The sequence shown here is derived from an EMBL/GenBank/DDBJ whole genome shotgun (WGS) entry which is preliminary data.</text>
</comment>
<keyword evidence="5" id="KW-1185">Reference proteome</keyword>
<name>A0ABR8LMP8_9ALTE</name>
<gene>
    <name evidence="4" type="ORF">HHX48_14745</name>
</gene>
<evidence type="ECO:0000313" key="5">
    <source>
        <dbReference type="Proteomes" id="UP000624419"/>
    </source>
</evidence>
<evidence type="ECO:0000256" key="1">
    <source>
        <dbReference type="ARBA" id="ARBA00023012"/>
    </source>
</evidence>
<sequence>MSDALITFNRDGALRRLMNNETLLNRILEIFFSQAEERFSQIRQDIQLGRYTEARATAHGLKGSAGEVGAERLHRCLGDLEKALTDNSTQAEELYKVAVVEYQQFSQQARQPASN</sequence>
<dbReference type="Proteomes" id="UP000624419">
    <property type="component" value="Unassembled WGS sequence"/>
</dbReference>
<evidence type="ECO:0000256" key="2">
    <source>
        <dbReference type="PROSITE-ProRule" id="PRU00110"/>
    </source>
</evidence>
<keyword evidence="2" id="KW-0597">Phosphoprotein</keyword>
<organism evidence="4 5">
    <name type="scientific">Salinimonas profundi</name>
    <dbReference type="NCBI Taxonomy" id="2729140"/>
    <lineage>
        <taxon>Bacteria</taxon>
        <taxon>Pseudomonadati</taxon>
        <taxon>Pseudomonadota</taxon>
        <taxon>Gammaproteobacteria</taxon>
        <taxon>Alteromonadales</taxon>
        <taxon>Alteromonadaceae</taxon>
        <taxon>Alteromonas/Salinimonas group</taxon>
        <taxon>Salinimonas</taxon>
    </lineage>
</organism>
<proteinExistence type="predicted"/>